<evidence type="ECO:0000313" key="4">
    <source>
        <dbReference type="Proteomes" id="UP000290572"/>
    </source>
</evidence>
<sequence length="544" mass="60533">MRQRPPSANGADPEAQREKAGAKQAESTLGLTAEEMKVLRRVQEEYDRRGGFVRIFPTPDTWELYSGYLEYKTSMNAMLANKLFHGRSVISRSRNRVNDSVTVVVGTFYTHHVVQYERKLLSLKASQSPHMSEIEDGVEEETKLKSSHLHTNTTLEQHSKPRVNLLHILQQGWDLSKVQARMAFSSYLHRVQLRLLAESRANRSPAWTQKEHDQMELVVRFLKRASSNLRQDVCLEDPSPQLSLPDRQRILSNQLGNFIQLYNEETKQMVESLDKIPDEDRCINSNVFQEFILEASESHLEEVLTFYTQKNKSASVFLGTKCGGSRVERNSEENTEISQKPSLSTCKSRPGSAGLLKETDSLSAQAQSNQQAIVAALRKLVEKQAARQYSTSSHISLLTQHMIVLSSQLTNLNLANGFFSKGGLTLSPGVRHGPAILSAHTLTPAASARPHAPSSPMNQPLRRTLHQTGSAGLLTLTPKPPSSAPRDGRVRKTVAHSLHKKALSEPPAGQGGTSGQHVVYDTVCAKTGLSVYSKLFNTQGSWNR</sequence>
<gene>
    <name evidence="3" type="ORF">ROHU_021106</name>
</gene>
<dbReference type="GO" id="GO:0070740">
    <property type="term" value="F:tubulin-glutamic acid ligase activity"/>
    <property type="evidence" value="ECO:0007669"/>
    <property type="project" value="TreeGrafter"/>
</dbReference>
<comment type="caution">
    <text evidence="3">The sequence shown here is derived from an EMBL/GenBank/DDBJ whole genome shotgun (WGS) entry which is preliminary data.</text>
</comment>
<evidence type="ECO:0000313" key="3">
    <source>
        <dbReference type="EMBL" id="RXN26172.1"/>
    </source>
</evidence>
<name>A0A498N2X3_LABRO</name>
<proteinExistence type="inferred from homology"/>
<evidence type="ECO:0000256" key="1">
    <source>
        <dbReference type="ARBA" id="ARBA00006820"/>
    </source>
</evidence>
<dbReference type="STRING" id="84645.A0A498N2X3"/>
<protein>
    <submittedName>
        <fullName evidence="3">Tubulin polyglutamylase TTLL5 isoform X2</fullName>
    </submittedName>
</protein>
<dbReference type="EMBL" id="QBIY01012243">
    <property type="protein sequence ID" value="RXN26172.1"/>
    <property type="molecule type" value="Genomic_DNA"/>
</dbReference>
<feature type="region of interest" description="Disordered" evidence="2">
    <location>
        <begin position="329"/>
        <end position="350"/>
    </location>
</feature>
<feature type="region of interest" description="Disordered" evidence="2">
    <location>
        <begin position="472"/>
        <end position="515"/>
    </location>
</feature>
<dbReference type="PANTHER" id="PTHR12241:SF145">
    <property type="entry name" value="TUBULIN POLYGLUTAMYLASE TTLL5"/>
    <property type="match status" value="1"/>
</dbReference>
<dbReference type="PANTHER" id="PTHR12241">
    <property type="entry name" value="TUBULIN POLYGLUTAMYLASE"/>
    <property type="match status" value="1"/>
</dbReference>
<feature type="compositionally biased region" description="Basic residues" evidence="2">
    <location>
        <begin position="489"/>
        <end position="501"/>
    </location>
</feature>
<reference evidence="3 4" key="1">
    <citation type="submission" date="2018-03" db="EMBL/GenBank/DDBJ databases">
        <title>Draft genome sequence of Rohu Carp (Labeo rohita).</title>
        <authorList>
            <person name="Das P."/>
            <person name="Kushwaha B."/>
            <person name="Joshi C.G."/>
            <person name="Kumar D."/>
            <person name="Nagpure N.S."/>
            <person name="Sahoo L."/>
            <person name="Das S.P."/>
            <person name="Bit A."/>
            <person name="Patnaik S."/>
            <person name="Meher P.K."/>
            <person name="Jayasankar P."/>
            <person name="Koringa P.G."/>
            <person name="Patel N.V."/>
            <person name="Hinsu A.T."/>
            <person name="Kumar R."/>
            <person name="Pandey M."/>
            <person name="Agarwal S."/>
            <person name="Srivastava S."/>
            <person name="Singh M."/>
            <person name="Iquebal M.A."/>
            <person name="Jaiswal S."/>
            <person name="Angadi U.B."/>
            <person name="Kumar N."/>
            <person name="Raza M."/>
            <person name="Shah T.M."/>
            <person name="Rai A."/>
            <person name="Jena J.K."/>
        </authorList>
    </citation>
    <scope>NUCLEOTIDE SEQUENCE [LARGE SCALE GENOMIC DNA]</scope>
    <source>
        <strain evidence="3">DASCIFA01</strain>
        <tissue evidence="3">Testis</tissue>
    </source>
</reference>
<dbReference type="Proteomes" id="UP000290572">
    <property type="component" value="Unassembled WGS sequence"/>
</dbReference>
<feature type="region of interest" description="Disordered" evidence="2">
    <location>
        <begin position="1"/>
        <end position="27"/>
    </location>
</feature>
<dbReference type="GO" id="GO:0015631">
    <property type="term" value="F:tubulin binding"/>
    <property type="evidence" value="ECO:0007669"/>
    <property type="project" value="TreeGrafter"/>
</dbReference>
<dbReference type="GO" id="GO:0036064">
    <property type="term" value="C:ciliary basal body"/>
    <property type="evidence" value="ECO:0007669"/>
    <property type="project" value="TreeGrafter"/>
</dbReference>
<dbReference type="AlphaFoldDB" id="A0A498N2X3"/>
<comment type="similarity">
    <text evidence="1">Belongs to the tubulin--tyrosine ligase family.</text>
</comment>
<dbReference type="GO" id="GO:0000226">
    <property type="term" value="P:microtubule cytoskeleton organization"/>
    <property type="evidence" value="ECO:0007669"/>
    <property type="project" value="TreeGrafter"/>
</dbReference>
<feature type="compositionally biased region" description="Polar residues" evidence="2">
    <location>
        <begin position="336"/>
        <end position="347"/>
    </location>
</feature>
<evidence type="ECO:0000256" key="2">
    <source>
        <dbReference type="SAM" id="MobiDB-lite"/>
    </source>
</evidence>
<accession>A0A498N2X3</accession>
<keyword evidence="4" id="KW-1185">Reference proteome</keyword>
<organism evidence="3 4">
    <name type="scientific">Labeo rohita</name>
    <name type="common">Indian major carp</name>
    <name type="synonym">Cyprinus rohita</name>
    <dbReference type="NCBI Taxonomy" id="84645"/>
    <lineage>
        <taxon>Eukaryota</taxon>
        <taxon>Metazoa</taxon>
        <taxon>Chordata</taxon>
        <taxon>Craniata</taxon>
        <taxon>Vertebrata</taxon>
        <taxon>Euteleostomi</taxon>
        <taxon>Actinopterygii</taxon>
        <taxon>Neopterygii</taxon>
        <taxon>Teleostei</taxon>
        <taxon>Ostariophysi</taxon>
        <taxon>Cypriniformes</taxon>
        <taxon>Cyprinidae</taxon>
        <taxon>Labeoninae</taxon>
        <taxon>Labeonini</taxon>
        <taxon>Labeo</taxon>
    </lineage>
</organism>